<keyword evidence="3" id="KW-1185">Reference proteome</keyword>
<feature type="signal peptide" evidence="1">
    <location>
        <begin position="1"/>
        <end position="31"/>
    </location>
</feature>
<evidence type="ECO:0000256" key="1">
    <source>
        <dbReference type="SAM" id="SignalP"/>
    </source>
</evidence>
<sequence>MIRIAIVARTATIAVLTGVATLALTTGTAQATPDAPGQPSGTRYGDPAAAALFWRYQRYDDDCVEMAVADVVGELTGREPSEHEIVTLAQSTPSSVHPGPIYTKPGKHHSGAGTSFDDEPTLLAHYGIHAVTTDQGSAKTHPPNPMTELEQDLAMGRKVIAAVNAEIIWGEPVEDRNSNGDPQANHAVVVTGVDTATGLVHLNDSGSEQGRDERVPIDVFIRSWDSSDDQMTVTDEARRVPN</sequence>
<reference evidence="2 3" key="1">
    <citation type="submission" date="2017-03" db="EMBL/GenBank/DDBJ databases">
        <title>Genomic insights into Mycobacterium simiae human colonization.</title>
        <authorList>
            <person name="Steffani J.L."/>
            <person name="Brunck M.E."/>
            <person name="Cruz E."/>
            <person name="Montiel R."/>
            <person name="Barona F."/>
        </authorList>
    </citation>
    <scope>NUCLEOTIDE SEQUENCE [LARGE SCALE GENOMIC DNA]</scope>
    <source>
        <strain evidence="2 3">MsiGto</strain>
    </source>
</reference>
<name>A0A1X0XSX5_MYCSI</name>
<evidence type="ECO:0000313" key="2">
    <source>
        <dbReference type="EMBL" id="ORJ56012.1"/>
    </source>
</evidence>
<protein>
    <recommendedName>
        <fullName evidence="4">Peptidase C39-like domain-containing protein</fullName>
    </recommendedName>
</protein>
<dbReference type="Gene3D" id="3.90.70.10">
    <property type="entry name" value="Cysteine proteinases"/>
    <property type="match status" value="1"/>
</dbReference>
<dbReference type="Proteomes" id="UP000193040">
    <property type="component" value="Unassembled WGS sequence"/>
</dbReference>
<keyword evidence="1" id="KW-0732">Signal</keyword>
<dbReference type="EMBL" id="MZZM01000028">
    <property type="protein sequence ID" value="ORJ56012.1"/>
    <property type="molecule type" value="Genomic_DNA"/>
</dbReference>
<comment type="caution">
    <text evidence="2">The sequence shown here is derived from an EMBL/GenBank/DDBJ whole genome shotgun (WGS) entry which is preliminary data.</text>
</comment>
<dbReference type="AlphaFoldDB" id="A0A1X0XSX5"/>
<accession>A0A1X0XSX5</accession>
<organism evidence="2 3">
    <name type="scientific">Mycobacterium simiae</name>
    <name type="common">Mycobacterium habana</name>
    <dbReference type="NCBI Taxonomy" id="1784"/>
    <lineage>
        <taxon>Bacteria</taxon>
        <taxon>Bacillati</taxon>
        <taxon>Actinomycetota</taxon>
        <taxon>Actinomycetes</taxon>
        <taxon>Mycobacteriales</taxon>
        <taxon>Mycobacteriaceae</taxon>
        <taxon>Mycobacterium</taxon>
        <taxon>Mycobacterium simiae complex</taxon>
    </lineage>
</organism>
<gene>
    <name evidence="2" type="ORF">B5M45_24335</name>
</gene>
<dbReference type="STRING" id="1784.VC42_21735"/>
<dbReference type="RefSeq" id="WP_061558750.1">
    <property type="nucleotide sequence ID" value="NZ_MZZM01000028.1"/>
</dbReference>
<evidence type="ECO:0008006" key="4">
    <source>
        <dbReference type="Google" id="ProtNLM"/>
    </source>
</evidence>
<proteinExistence type="predicted"/>
<feature type="chain" id="PRO_5010874509" description="Peptidase C39-like domain-containing protein" evidence="1">
    <location>
        <begin position="32"/>
        <end position="242"/>
    </location>
</feature>
<evidence type="ECO:0000313" key="3">
    <source>
        <dbReference type="Proteomes" id="UP000193040"/>
    </source>
</evidence>